<gene>
    <name evidence="2" type="ORF">EMEDMD4_1250010</name>
</gene>
<name>A0A508WR37_9HYPH</name>
<dbReference type="AlphaFoldDB" id="A0A508WR37"/>
<evidence type="ECO:0000313" key="2">
    <source>
        <dbReference type="EMBL" id="VTZ59792.1"/>
    </source>
</evidence>
<dbReference type="EMBL" id="CABFNB010000030">
    <property type="protein sequence ID" value="VTZ59792.1"/>
    <property type="molecule type" value="Genomic_DNA"/>
</dbReference>
<organism evidence="2">
    <name type="scientific">Sinorhizobium medicae</name>
    <dbReference type="NCBI Taxonomy" id="110321"/>
    <lineage>
        <taxon>Bacteria</taxon>
        <taxon>Pseudomonadati</taxon>
        <taxon>Pseudomonadota</taxon>
        <taxon>Alphaproteobacteria</taxon>
        <taxon>Hyphomicrobiales</taxon>
        <taxon>Rhizobiaceae</taxon>
        <taxon>Sinorhizobium/Ensifer group</taxon>
        <taxon>Sinorhizobium</taxon>
    </lineage>
</organism>
<feature type="region of interest" description="Disordered" evidence="1">
    <location>
        <begin position="1"/>
        <end position="23"/>
    </location>
</feature>
<sequence>MRPHFAGEDASGSSSPKVHTASLRADPRVLTEVTLSIGNATVWIRSEAKRPLLNGKPTLLITDGAKFWSA</sequence>
<evidence type="ECO:0000256" key="1">
    <source>
        <dbReference type="SAM" id="MobiDB-lite"/>
    </source>
</evidence>
<dbReference type="Proteomes" id="UP000507954">
    <property type="component" value="Unassembled WGS sequence"/>
</dbReference>
<protein>
    <submittedName>
        <fullName evidence="2">Uncharacterized protein</fullName>
    </submittedName>
</protein>
<reference evidence="2" key="1">
    <citation type="submission" date="2019-06" db="EMBL/GenBank/DDBJ databases">
        <authorList>
            <person name="Le Quere A."/>
            <person name="Colella S."/>
        </authorList>
    </citation>
    <scope>NUCLEOTIDE SEQUENCE</scope>
    <source>
        <strain evidence="2">EmedicaeMD41</strain>
    </source>
</reference>
<accession>A0A508WR37</accession>
<proteinExistence type="predicted"/>